<evidence type="ECO:0000313" key="8">
    <source>
        <dbReference type="EMBL" id="KZV90254.1"/>
    </source>
</evidence>
<evidence type="ECO:0000256" key="4">
    <source>
        <dbReference type="ARBA" id="ARBA00022824"/>
    </source>
</evidence>
<dbReference type="PANTHER" id="PTHR15039">
    <property type="entry name" value="DOLICHOL PHOSPHATE-MANNOSE BIOSYNTHESIS REGULATORY PROTEIN"/>
    <property type="match status" value="1"/>
</dbReference>
<keyword evidence="3 7" id="KW-0812">Transmembrane</keyword>
<dbReference type="UniPathway" id="UPA00378"/>
<keyword evidence="4 7" id="KW-0256">Endoplasmic reticulum</keyword>
<name>A0A165GB79_EXIGL</name>
<dbReference type="PANTHER" id="PTHR15039:SF11">
    <property type="entry name" value="DOLICHOL PHOSPHATE-MANNOSE BIOSYNTHESIS REGULATORY PROTEIN"/>
    <property type="match status" value="1"/>
</dbReference>
<comment type="pathway">
    <text evidence="7">Protein modification; protein glycosylation.</text>
</comment>
<dbReference type="OrthoDB" id="311279at2759"/>
<evidence type="ECO:0000256" key="6">
    <source>
        <dbReference type="ARBA" id="ARBA00023136"/>
    </source>
</evidence>
<dbReference type="GO" id="GO:0033185">
    <property type="term" value="C:dolichol-phosphate-mannose synthase complex"/>
    <property type="evidence" value="ECO:0007669"/>
    <property type="project" value="TreeGrafter"/>
</dbReference>
<proteinExistence type="inferred from homology"/>
<evidence type="ECO:0000256" key="3">
    <source>
        <dbReference type="ARBA" id="ARBA00022692"/>
    </source>
</evidence>
<gene>
    <name evidence="8" type="ORF">EXIGLDRAFT_569411</name>
</gene>
<keyword evidence="6 7" id="KW-0472">Membrane</keyword>
<dbReference type="EMBL" id="KV426053">
    <property type="protein sequence ID" value="KZV90254.1"/>
    <property type="molecule type" value="Genomic_DNA"/>
</dbReference>
<feature type="transmembrane region" description="Helical" evidence="7">
    <location>
        <begin position="12"/>
        <end position="32"/>
    </location>
</feature>
<dbReference type="Proteomes" id="UP000077266">
    <property type="component" value="Unassembled WGS sequence"/>
</dbReference>
<dbReference type="InterPro" id="IPR009914">
    <property type="entry name" value="DPM2"/>
</dbReference>
<dbReference type="GO" id="GO:0180047">
    <property type="term" value="P:dolichol phosphate mannose biosynthetic process"/>
    <property type="evidence" value="ECO:0007669"/>
    <property type="project" value="InterPro"/>
</dbReference>
<dbReference type="GO" id="GO:0006506">
    <property type="term" value="P:GPI anchor biosynthetic process"/>
    <property type="evidence" value="ECO:0007669"/>
    <property type="project" value="TreeGrafter"/>
</dbReference>
<dbReference type="InParanoid" id="A0A165GB79"/>
<keyword evidence="9" id="KW-1185">Reference proteome</keyword>
<evidence type="ECO:0000256" key="2">
    <source>
        <dbReference type="ARBA" id="ARBA00005478"/>
    </source>
</evidence>
<dbReference type="FunCoup" id="A0A165GB79">
    <property type="interactions" value="70"/>
</dbReference>
<dbReference type="Pfam" id="PF07297">
    <property type="entry name" value="DPM2"/>
    <property type="match status" value="1"/>
</dbReference>
<comment type="function">
    <text evidence="7">Regulatory subunit of the dolichol-phosphate mannose (DPM) synthase complex; essential for the ER localization.</text>
</comment>
<sequence>QAVSDKALGSLMLLVASVVFVYYTTWALVLPFLPPDNAVHQYFLPREWAVRIPALILLLGLSAVGAFVSTVMIREGRKR</sequence>
<comment type="subunit">
    <text evidence="7">Component of the dolichol-phosphate mannose (DPM) synthase complex.</text>
</comment>
<organism evidence="8 9">
    <name type="scientific">Exidia glandulosa HHB12029</name>
    <dbReference type="NCBI Taxonomy" id="1314781"/>
    <lineage>
        <taxon>Eukaryota</taxon>
        <taxon>Fungi</taxon>
        <taxon>Dikarya</taxon>
        <taxon>Basidiomycota</taxon>
        <taxon>Agaricomycotina</taxon>
        <taxon>Agaricomycetes</taxon>
        <taxon>Auriculariales</taxon>
        <taxon>Exidiaceae</taxon>
        <taxon>Exidia</taxon>
    </lineage>
</organism>
<evidence type="ECO:0000256" key="1">
    <source>
        <dbReference type="ARBA" id="ARBA00004477"/>
    </source>
</evidence>
<comment type="similarity">
    <text evidence="2 7">Belongs to the DPM2 family.</text>
</comment>
<dbReference type="GO" id="GO:0030234">
    <property type="term" value="F:enzyme regulator activity"/>
    <property type="evidence" value="ECO:0007669"/>
    <property type="project" value="UniProtKB-UniRule"/>
</dbReference>
<dbReference type="STRING" id="1314781.A0A165GB79"/>
<reference evidence="8 9" key="1">
    <citation type="journal article" date="2016" name="Mol. Biol. Evol.">
        <title>Comparative Genomics of Early-Diverging Mushroom-Forming Fungi Provides Insights into the Origins of Lignocellulose Decay Capabilities.</title>
        <authorList>
            <person name="Nagy L.G."/>
            <person name="Riley R."/>
            <person name="Tritt A."/>
            <person name="Adam C."/>
            <person name="Daum C."/>
            <person name="Floudas D."/>
            <person name="Sun H."/>
            <person name="Yadav J.S."/>
            <person name="Pangilinan J."/>
            <person name="Larsson K.H."/>
            <person name="Matsuura K."/>
            <person name="Barry K."/>
            <person name="Labutti K."/>
            <person name="Kuo R."/>
            <person name="Ohm R.A."/>
            <person name="Bhattacharya S.S."/>
            <person name="Shirouzu T."/>
            <person name="Yoshinaga Y."/>
            <person name="Martin F.M."/>
            <person name="Grigoriev I.V."/>
            <person name="Hibbett D.S."/>
        </authorList>
    </citation>
    <scope>NUCLEOTIDE SEQUENCE [LARGE SCALE GENOMIC DNA]</scope>
    <source>
        <strain evidence="8 9">HHB12029</strain>
    </source>
</reference>
<feature type="transmembrane region" description="Helical" evidence="7">
    <location>
        <begin position="52"/>
        <end position="73"/>
    </location>
</feature>
<keyword evidence="5 7" id="KW-1133">Transmembrane helix</keyword>
<feature type="non-terminal residue" evidence="8">
    <location>
        <position position="79"/>
    </location>
</feature>
<feature type="non-terminal residue" evidence="8">
    <location>
        <position position="1"/>
    </location>
</feature>
<protein>
    <recommendedName>
        <fullName evidence="7">Dolichol phosphate-mannose biosynthesis regulatory protein</fullName>
    </recommendedName>
</protein>
<comment type="subcellular location">
    <subcellularLocation>
        <location evidence="1 7">Endoplasmic reticulum membrane</location>
        <topology evidence="1 7">Multi-pass membrane protein</topology>
    </subcellularLocation>
</comment>
<dbReference type="GO" id="GO:0005789">
    <property type="term" value="C:endoplasmic reticulum membrane"/>
    <property type="evidence" value="ECO:0007669"/>
    <property type="project" value="UniProtKB-SubCell"/>
</dbReference>
<evidence type="ECO:0000256" key="7">
    <source>
        <dbReference type="RuleBase" id="RU365084"/>
    </source>
</evidence>
<evidence type="ECO:0000256" key="5">
    <source>
        <dbReference type="ARBA" id="ARBA00022989"/>
    </source>
</evidence>
<evidence type="ECO:0000313" key="9">
    <source>
        <dbReference type="Proteomes" id="UP000077266"/>
    </source>
</evidence>
<accession>A0A165GB79</accession>
<dbReference type="AlphaFoldDB" id="A0A165GB79"/>